<evidence type="ECO:0000313" key="3">
    <source>
        <dbReference type="Proteomes" id="UP000011115"/>
    </source>
</evidence>
<name>M1DZR4_SOLTU</name>
<feature type="region of interest" description="Disordered" evidence="1">
    <location>
        <begin position="48"/>
        <end position="130"/>
    </location>
</feature>
<sequence>MISIQRFVDQVEHSESVEFISKKFLLTRTCMYLSNTLRRVVRGHPARRNVEEQGVPNAPKVQPQGEVEEDKLRYREEFRNEKAKTSGNESGQQKSNANRSSFQHKQKGPAPSSASAPAPRRRDPGEGLSLVTPYTSMNFNIFPEQLLEPFSVSTHVGESILAERVYRDCTISVNHKSTMVDLVELDMVDFHVIQGTWIEEHSKETNKQKETKTN</sequence>
<organism evidence="2 3">
    <name type="scientific">Solanum tuberosum</name>
    <name type="common">Potato</name>
    <dbReference type="NCBI Taxonomy" id="4113"/>
    <lineage>
        <taxon>Eukaryota</taxon>
        <taxon>Viridiplantae</taxon>
        <taxon>Streptophyta</taxon>
        <taxon>Embryophyta</taxon>
        <taxon>Tracheophyta</taxon>
        <taxon>Spermatophyta</taxon>
        <taxon>Magnoliopsida</taxon>
        <taxon>eudicotyledons</taxon>
        <taxon>Gunneridae</taxon>
        <taxon>Pentapetalae</taxon>
        <taxon>asterids</taxon>
        <taxon>lamiids</taxon>
        <taxon>Solanales</taxon>
        <taxon>Solanaceae</taxon>
        <taxon>Solanoideae</taxon>
        <taxon>Solaneae</taxon>
        <taxon>Solanum</taxon>
    </lineage>
</organism>
<accession>M1DZR4</accession>
<evidence type="ECO:0000256" key="1">
    <source>
        <dbReference type="SAM" id="MobiDB-lite"/>
    </source>
</evidence>
<keyword evidence="3" id="KW-1185">Reference proteome</keyword>
<reference evidence="2" key="2">
    <citation type="submission" date="2015-06" db="UniProtKB">
        <authorList>
            <consortium name="EnsemblPlants"/>
        </authorList>
    </citation>
    <scope>IDENTIFICATION</scope>
    <source>
        <strain evidence="2">DM1-3 516 R44</strain>
    </source>
</reference>
<feature type="compositionally biased region" description="Basic and acidic residues" evidence="1">
    <location>
        <begin position="70"/>
        <end position="84"/>
    </location>
</feature>
<protein>
    <submittedName>
        <fullName evidence="2">Gag-pol polyprotein</fullName>
    </submittedName>
</protein>
<reference evidence="3" key="1">
    <citation type="journal article" date="2011" name="Nature">
        <title>Genome sequence and analysis of the tuber crop potato.</title>
        <authorList>
            <consortium name="The Potato Genome Sequencing Consortium"/>
        </authorList>
    </citation>
    <scope>NUCLEOTIDE SEQUENCE [LARGE SCALE GENOMIC DNA]</scope>
    <source>
        <strain evidence="3">cv. DM1-3 516 R44</strain>
    </source>
</reference>
<dbReference type="HOGENOM" id="CLU_1290955_0_0_1"/>
<feature type="compositionally biased region" description="Polar residues" evidence="1">
    <location>
        <begin position="85"/>
        <end position="101"/>
    </location>
</feature>
<evidence type="ECO:0000313" key="2">
    <source>
        <dbReference type="EnsemblPlants" id="PGSC0003DMT400097030"/>
    </source>
</evidence>
<dbReference type="Proteomes" id="UP000011115">
    <property type="component" value="Unassembled WGS sequence"/>
</dbReference>
<feature type="compositionally biased region" description="Low complexity" evidence="1">
    <location>
        <begin position="109"/>
        <end position="118"/>
    </location>
</feature>
<proteinExistence type="predicted"/>
<dbReference type="InParanoid" id="M1DZR4"/>
<dbReference type="AlphaFoldDB" id="M1DZR4"/>
<dbReference type="Pfam" id="PF08284">
    <property type="entry name" value="RVP_2"/>
    <property type="match status" value="1"/>
</dbReference>
<dbReference type="Gramene" id="PGSC0003DMT400097030">
    <property type="protein sequence ID" value="PGSC0003DMT400097030"/>
    <property type="gene ID" value="PGSC0003DMG400046601"/>
</dbReference>
<dbReference type="EnsemblPlants" id="PGSC0003DMT400097030">
    <property type="protein sequence ID" value="PGSC0003DMT400097030"/>
    <property type="gene ID" value="PGSC0003DMG400046601"/>
</dbReference>
<dbReference type="PaxDb" id="4113-PGSC0003DMT400097030"/>